<reference evidence="1 2" key="1">
    <citation type="journal article" date="2024" name="Chem. Sci.">
        <title>Discovery of megapolipeptins by genome mining of a Burkholderiales bacteria collection.</title>
        <authorList>
            <person name="Paulo B.S."/>
            <person name="Recchia M.J.J."/>
            <person name="Lee S."/>
            <person name="Fergusson C.H."/>
            <person name="Romanowski S.B."/>
            <person name="Hernandez A."/>
            <person name="Krull N."/>
            <person name="Liu D.Y."/>
            <person name="Cavanagh H."/>
            <person name="Bos A."/>
            <person name="Gray C.A."/>
            <person name="Murphy B.T."/>
            <person name="Linington R.G."/>
            <person name="Eustaquio A.S."/>
        </authorList>
    </citation>
    <scope>NUCLEOTIDE SEQUENCE [LARGE SCALE GENOMIC DNA]</scope>
    <source>
        <strain evidence="1 2">RL18-126-BIB-B</strain>
    </source>
</reference>
<keyword evidence="2" id="KW-1185">Reference proteome</keyword>
<gene>
    <name evidence="1" type="ORF">PQR01_40055</name>
</gene>
<sequence>MKFKFPVAASAIALGIALSGAAHAEININVGSSPAPVVAAPAAMTPGWHGDRYYDGHRMWERRKWEEHQRQMAHDHHDDREIHEPVRPQQDAWHRG</sequence>
<organism evidence="1 2">
    <name type="scientific">Paraburkholderia rhynchosiae</name>
    <dbReference type="NCBI Taxonomy" id="487049"/>
    <lineage>
        <taxon>Bacteria</taxon>
        <taxon>Pseudomonadati</taxon>
        <taxon>Pseudomonadota</taxon>
        <taxon>Betaproteobacteria</taxon>
        <taxon>Burkholderiales</taxon>
        <taxon>Burkholderiaceae</taxon>
        <taxon>Paraburkholderia</taxon>
    </lineage>
</organism>
<proteinExistence type="predicted"/>
<accession>A0ACC7NQT9</accession>
<comment type="caution">
    <text evidence="1">The sequence shown here is derived from an EMBL/GenBank/DDBJ whole genome shotgun (WGS) entry which is preliminary data.</text>
</comment>
<evidence type="ECO:0000313" key="1">
    <source>
        <dbReference type="EMBL" id="MFM0109388.1"/>
    </source>
</evidence>
<protein>
    <submittedName>
        <fullName evidence="1">Uncharacterized protein</fullName>
    </submittedName>
</protein>
<evidence type="ECO:0000313" key="2">
    <source>
        <dbReference type="Proteomes" id="UP001629235"/>
    </source>
</evidence>
<dbReference type="EMBL" id="JAQQDW010000216">
    <property type="protein sequence ID" value="MFM0109388.1"/>
    <property type="molecule type" value="Genomic_DNA"/>
</dbReference>
<dbReference type="Proteomes" id="UP001629235">
    <property type="component" value="Unassembled WGS sequence"/>
</dbReference>
<name>A0ACC7NQT9_9BURK</name>